<dbReference type="Pfam" id="PF13731">
    <property type="entry name" value="WxL"/>
    <property type="match status" value="1"/>
</dbReference>
<dbReference type="EMBL" id="ASVY01000003">
    <property type="protein sequence ID" value="EOT60165.1"/>
    <property type="molecule type" value="Genomic_DNA"/>
</dbReference>
<feature type="region of interest" description="Disordered" evidence="1">
    <location>
        <begin position="41"/>
        <end position="67"/>
    </location>
</feature>
<protein>
    <recommendedName>
        <fullName evidence="3">WxL domain-containing protein</fullName>
    </recommendedName>
</protein>
<dbReference type="OrthoDB" id="2339326at2"/>
<evidence type="ECO:0000313" key="5">
    <source>
        <dbReference type="EMBL" id="EOH96669.1"/>
    </source>
</evidence>
<dbReference type="AlphaFoldDB" id="R2SJE8"/>
<evidence type="ECO:0000313" key="6">
    <source>
        <dbReference type="EMBL" id="EOT60165.1"/>
    </source>
</evidence>
<comment type="caution">
    <text evidence="4">The sequence shown here is derived from an EMBL/GenBank/DDBJ whole genome shotgun (WGS) entry which is preliminary data.</text>
</comment>
<evidence type="ECO:0000313" key="7">
    <source>
        <dbReference type="EMBL" id="EOT61420.1"/>
    </source>
</evidence>
<evidence type="ECO:0000313" key="8">
    <source>
        <dbReference type="Proteomes" id="UP000013858"/>
    </source>
</evidence>
<evidence type="ECO:0000313" key="9">
    <source>
        <dbReference type="Proteomes" id="UP000014197"/>
    </source>
</evidence>
<sequence length="266" mass="28740">MRRYLNLSRLLFLMGAMAVGLMGTIVHADTSLEQSGTVSVVDGGASLQDPENPEVPTDPGPGTAESGPLRIDYVSPLQFGERKIRETDRVYPALAQQFYTDIGPRGSYIQLTDQRALSTGWSLQVKQETQFRNPIIQEAGEQELKGAVLSLDKGWANSSSSSEAPVVTRETIALNTIGSTYEVATAAAGTGQGVWTISFGASDTNTGHQKPTLTPVKDEAGQPILEKESNKPVYQNSAITLTIPETTVIHPVHYETKITWLLAELP</sequence>
<keyword evidence="9" id="KW-1185">Reference proteome</keyword>
<reference evidence="6 9" key="2">
    <citation type="submission" date="2013-03" db="EMBL/GenBank/DDBJ databases">
        <title>The Genome Sequence of Enterococcus haemoperoxidus BAA-382 (PacBio/Illumina hybrid assembly).</title>
        <authorList>
            <consortium name="The Broad Institute Genomics Platform"/>
            <consortium name="The Broad Institute Genome Sequencing Center for Infectious Disease"/>
            <person name="Earl A."/>
            <person name="Russ C."/>
            <person name="Gilmore M."/>
            <person name="Surin D."/>
            <person name="Walker B."/>
            <person name="Young S."/>
            <person name="Zeng Q."/>
            <person name="Gargeya S."/>
            <person name="Fitzgerald M."/>
            <person name="Haas B."/>
            <person name="Abouelleil A."/>
            <person name="Allen A.W."/>
            <person name="Alvarado L."/>
            <person name="Arachchi H.M."/>
            <person name="Berlin A.M."/>
            <person name="Chapman S.B."/>
            <person name="Gainer-Dewar J."/>
            <person name="Goldberg J."/>
            <person name="Griggs A."/>
            <person name="Gujja S."/>
            <person name="Hansen M."/>
            <person name="Howarth C."/>
            <person name="Imamovic A."/>
            <person name="Ireland A."/>
            <person name="Larimer J."/>
            <person name="McCowan C."/>
            <person name="Murphy C."/>
            <person name="Pearson M."/>
            <person name="Poon T.W."/>
            <person name="Priest M."/>
            <person name="Roberts A."/>
            <person name="Saif S."/>
            <person name="Shea T."/>
            <person name="Sisk P."/>
            <person name="Sykes S."/>
            <person name="Wortman J."/>
            <person name="Nusbaum C."/>
            <person name="Birren B."/>
        </authorList>
    </citation>
    <scope>NUCLEOTIDE SEQUENCE [LARGE SCALE GENOMIC DNA]</scope>
    <source>
        <strain evidence="6 9">ATCC BAA-382</strain>
    </source>
</reference>
<dbReference type="EMBL" id="AJAR01000016">
    <property type="protein sequence ID" value="EOH96669.1"/>
    <property type="molecule type" value="Genomic_DNA"/>
</dbReference>
<reference evidence="4 8" key="1">
    <citation type="submission" date="2013-02" db="EMBL/GenBank/DDBJ databases">
        <title>The Genome Sequence of Enterococcus haemoperoxidus BAA-382.</title>
        <authorList>
            <consortium name="The Broad Institute Genome Sequencing Platform"/>
            <consortium name="The Broad Institute Genome Sequencing Center for Infectious Disease"/>
            <person name="Earl A.M."/>
            <person name="Gilmore M.S."/>
            <person name="Lebreton F."/>
            <person name="Walker B."/>
            <person name="Young S.K."/>
            <person name="Zeng Q."/>
            <person name="Gargeya S."/>
            <person name="Fitzgerald M."/>
            <person name="Haas B."/>
            <person name="Abouelleil A."/>
            <person name="Alvarado L."/>
            <person name="Arachchi H.M."/>
            <person name="Berlin A.M."/>
            <person name="Chapman S.B."/>
            <person name="Dewar J."/>
            <person name="Goldberg J."/>
            <person name="Griggs A."/>
            <person name="Gujja S."/>
            <person name="Hansen M."/>
            <person name="Howarth C."/>
            <person name="Imamovic A."/>
            <person name="Larimer J."/>
            <person name="McCowan C."/>
            <person name="Murphy C."/>
            <person name="Neiman D."/>
            <person name="Pearson M."/>
            <person name="Priest M."/>
            <person name="Roberts A."/>
            <person name="Saif S."/>
            <person name="Shea T."/>
            <person name="Sisk P."/>
            <person name="Sykes S."/>
            <person name="Wortman J."/>
            <person name="Nusbaum C."/>
            <person name="Birren B."/>
        </authorList>
    </citation>
    <scope>NUCLEOTIDE SEQUENCE [LARGE SCALE GENOMIC DNA]</scope>
    <source>
        <strain evidence="4 8">ATCC BAA-382</strain>
    </source>
</reference>
<feature type="chain" id="PRO_5007723015" description="WxL domain-containing protein" evidence="2">
    <location>
        <begin position="29"/>
        <end position="266"/>
    </location>
</feature>
<organism evidence="4 8">
    <name type="scientific">Enterococcus haemoperoxidus ATCC BAA-382</name>
    <dbReference type="NCBI Taxonomy" id="1158608"/>
    <lineage>
        <taxon>Bacteria</taxon>
        <taxon>Bacillati</taxon>
        <taxon>Bacillota</taxon>
        <taxon>Bacilli</taxon>
        <taxon>Lactobacillales</taxon>
        <taxon>Enterococcaceae</taxon>
        <taxon>Enterococcus</taxon>
    </lineage>
</organism>
<dbReference type="InterPro" id="IPR027994">
    <property type="entry name" value="WxL_dom"/>
</dbReference>
<name>R2SJE8_9ENTE</name>
<evidence type="ECO:0000256" key="2">
    <source>
        <dbReference type="SAM" id="SignalP"/>
    </source>
</evidence>
<dbReference type="EMBL" id="ASVY01000002">
    <property type="protein sequence ID" value="EOT61420.1"/>
    <property type="molecule type" value="Genomic_DNA"/>
</dbReference>
<evidence type="ECO:0000313" key="4">
    <source>
        <dbReference type="EMBL" id="EOH92966.1"/>
    </source>
</evidence>
<dbReference type="Proteomes" id="UP000014197">
    <property type="component" value="Unassembled WGS sequence"/>
</dbReference>
<accession>R2SJE8</accession>
<dbReference type="EMBL" id="AJAR01000026">
    <property type="protein sequence ID" value="EOH92966.1"/>
    <property type="molecule type" value="Genomic_DNA"/>
</dbReference>
<dbReference type="PATRIC" id="fig|1158608.3.peg.1811"/>
<feature type="signal peptide" evidence="2">
    <location>
        <begin position="1"/>
        <end position="28"/>
    </location>
</feature>
<dbReference type="Proteomes" id="UP000013858">
    <property type="component" value="Unassembled WGS sequence"/>
</dbReference>
<evidence type="ECO:0000256" key="1">
    <source>
        <dbReference type="SAM" id="MobiDB-lite"/>
    </source>
</evidence>
<gene>
    <name evidence="7" type="ORF">I583_00399</name>
    <name evidence="6" type="ORF">I583_02800</name>
    <name evidence="5" type="ORF">UAW_01834</name>
    <name evidence="4" type="ORF">UAW_02716</name>
</gene>
<evidence type="ECO:0000259" key="3">
    <source>
        <dbReference type="Pfam" id="PF13731"/>
    </source>
</evidence>
<keyword evidence="2" id="KW-0732">Signal</keyword>
<proteinExistence type="predicted"/>
<dbReference type="STRING" id="155618.RV06_GL002020"/>
<feature type="domain" description="WxL" evidence="3">
    <location>
        <begin position="35"/>
        <end position="266"/>
    </location>
</feature>